<dbReference type="EMBL" id="KZ084150">
    <property type="protein sequence ID" value="OSC97497.1"/>
    <property type="molecule type" value="Genomic_DNA"/>
</dbReference>
<sequence>MYGTRKRKDHDADSDDEPVCLHCKEMVKRFPRVSAQEREAREKRMRQKLGLPGPIDIWLTSKIKDDPEPDRTPLAPEEVRCTVYIERIPFPNPHEYFMDDDTYVLHLTVTSAPLKYKQGTLQWERTIALCTYDRSIHSMEAPDWVKLPTAKTMVFRDSAAAVIEVLRRTSHGGNELASALESLAALSSEDE</sequence>
<dbReference type="Proteomes" id="UP000193067">
    <property type="component" value="Unassembled WGS sequence"/>
</dbReference>
<proteinExistence type="predicted"/>
<accession>A0A1Y2I8Q6</accession>
<reference evidence="1 2" key="1">
    <citation type="journal article" date="2015" name="Biotechnol. Biofuels">
        <title>Enhanced degradation of softwood versus hardwood by the white-rot fungus Pycnoporus coccineus.</title>
        <authorList>
            <person name="Couturier M."/>
            <person name="Navarro D."/>
            <person name="Chevret D."/>
            <person name="Henrissat B."/>
            <person name="Piumi F."/>
            <person name="Ruiz-Duenas F.J."/>
            <person name="Martinez A.T."/>
            <person name="Grigoriev I.V."/>
            <person name="Riley R."/>
            <person name="Lipzen A."/>
            <person name="Berrin J.G."/>
            <person name="Master E.R."/>
            <person name="Rosso M.N."/>
        </authorList>
    </citation>
    <scope>NUCLEOTIDE SEQUENCE [LARGE SCALE GENOMIC DNA]</scope>
    <source>
        <strain evidence="1 2">BRFM310</strain>
    </source>
</reference>
<dbReference type="AlphaFoldDB" id="A0A1Y2I8Q6"/>
<gene>
    <name evidence="1" type="ORF">PYCCODRAFT_1440164</name>
</gene>
<evidence type="ECO:0000313" key="2">
    <source>
        <dbReference type="Proteomes" id="UP000193067"/>
    </source>
</evidence>
<dbReference type="OrthoDB" id="2749120at2759"/>
<protein>
    <submittedName>
        <fullName evidence="1">Uncharacterized protein</fullName>
    </submittedName>
</protein>
<name>A0A1Y2I8Q6_TRAC3</name>
<evidence type="ECO:0000313" key="1">
    <source>
        <dbReference type="EMBL" id="OSC97497.1"/>
    </source>
</evidence>
<keyword evidence="2" id="KW-1185">Reference proteome</keyword>
<organism evidence="1 2">
    <name type="scientific">Trametes coccinea (strain BRFM310)</name>
    <name type="common">Pycnoporus coccineus</name>
    <dbReference type="NCBI Taxonomy" id="1353009"/>
    <lineage>
        <taxon>Eukaryota</taxon>
        <taxon>Fungi</taxon>
        <taxon>Dikarya</taxon>
        <taxon>Basidiomycota</taxon>
        <taxon>Agaricomycotina</taxon>
        <taxon>Agaricomycetes</taxon>
        <taxon>Polyporales</taxon>
        <taxon>Polyporaceae</taxon>
        <taxon>Trametes</taxon>
    </lineage>
</organism>